<dbReference type="STRING" id="1603606.DSOUD_1243"/>
<reference evidence="2 3" key="1">
    <citation type="submission" date="2015-07" db="EMBL/GenBank/DDBJ databases">
        <title>Isolation and Genomic Characterization of a Novel Halophilic Metal-Reducing Deltaproteobacterium from the Deep Subsurface.</title>
        <authorList>
            <person name="Badalamenti J.P."/>
            <person name="Summers Z.M."/>
            <person name="Gralnick J.A."/>
            <person name="Bond D.R."/>
        </authorList>
    </citation>
    <scope>NUCLEOTIDE SEQUENCE [LARGE SCALE GENOMIC DNA]</scope>
    <source>
        <strain evidence="2 3">WTL</strain>
    </source>
</reference>
<protein>
    <submittedName>
        <fullName evidence="2">Acyl carrier protein</fullName>
    </submittedName>
</protein>
<dbReference type="EMBL" id="CP010802">
    <property type="protein sequence ID" value="ALC16024.1"/>
    <property type="molecule type" value="Genomic_DNA"/>
</dbReference>
<proteinExistence type="predicted"/>
<dbReference type="KEGG" id="des:DSOUD_1243"/>
<dbReference type="SUPFAM" id="SSF47336">
    <property type="entry name" value="ACP-like"/>
    <property type="match status" value="1"/>
</dbReference>
<dbReference type="OrthoDB" id="5432342at2"/>
<dbReference type="PATRIC" id="fig|1603606.3.peg.1358"/>
<evidence type="ECO:0000259" key="1">
    <source>
        <dbReference type="PROSITE" id="PS50075"/>
    </source>
</evidence>
<accession>A0A0M5IRB1</accession>
<dbReference type="Pfam" id="PF00550">
    <property type="entry name" value="PP-binding"/>
    <property type="match status" value="1"/>
</dbReference>
<keyword evidence="3" id="KW-1185">Reference proteome</keyword>
<dbReference type="RefSeq" id="WP_053550175.1">
    <property type="nucleotide sequence ID" value="NZ_CP010802.1"/>
</dbReference>
<dbReference type="AlphaFoldDB" id="A0A0M5IRB1"/>
<evidence type="ECO:0000313" key="2">
    <source>
        <dbReference type="EMBL" id="ALC16024.1"/>
    </source>
</evidence>
<dbReference type="InterPro" id="IPR009081">
    <property type="entry name" value="PP-bd_ACP"/>
</dbReference>
<organism evidence="2 3">
    <name type="scientific">Desulfuromonas soudanensis</name>
    <dbReference type="NCBI Taxonomy" id="1603606"/>
    <lineage>
        <taxon>Bacteria</taxon>
        <taxon>Pseudomonadati</taxon>
        <taxon>Thermodesulfobacteriota</taxon>
        <taxon>Desulfuromonadia</taxon>
        <taxon>Desulfuromonadales</taxon>
        <taxon>Desulfuromonadaceae</taxon>
        <taxon>Desulfuromonas</taxon>
    </lineage>
</organism>
<dbReference type="Proteomes" id="UP000057158">
    <property type="component" value="Chromosome"/>
</dbReference>
<dbReference type="PROSITE" id="PS50075">
    <property type="entry name" value="CARRIER"/>
    <property type="match status" value="1"/>
</dbReference>
<sequence length="90" mass="9741">MELAVKDGLENELWEMIIATCNVLDPPETRDSAAPLIGPDSPLGLDSLDAVEIVVAVQKGYDVRIGAEDTSREVLGSIATLADFIRRSRM</sequence>
<evidence type="ECO:0000313" key="3">
    <source>
        <dbReference type="Proteomes" id="UP000057158"/>
    </source>
</evidence>
<name>A0A0M5IRB1_9BACT</name>
<gene>
    <name evidence="2" type="ORF">DSOUD_1243</name>
</gene>
<feature type="domain" description="Carrier" evidence="1">
    <location>
        <begin position="8"/>
        <end position="89"/>
    </location>
</feature>
<dbReference type="InterPro" id="IPR036736">
    <property type="entry name" value="ACP-like_sf"/>
</dbReference>
<dbReference type="Gene3D" id="1.10.1200.10">
    <property type="entry name" value="ACP-like"/>
    <property type="match status" value="1"/>
</dbReference>